<keyword evidence="2" id="KW-0489">Methyltransferase</keyword>
<dbReference type="Gene3D" id="3.30.420.10">
    <property type="entry name" value="Ribonuclease H-like superfamily/Ribonuclease H"/>
    <property type="match status" value="1"/>
</dbReference>
<evidence type="ECO:0000256" key="1">
    <source>
        <dbReference type="SAM" id="MobiDB-lite"/>
    </source>
</evidence>
<dbReference type="InterPro" id="IPR036397">
    <property type="entry name" value="RNaseH_sf"/>
</dbReference>
<dbReference type="GO" id="GO:0032259">
    <property type="term" value="P:methylation"/>
    <property type="evidence" value="ECO:0007669"/>
    <property type="project" value="UniProtKB-KW"/>
</dbReference>
<dbReference type="AlphaFoldDB" id="A0A0K2VGI6"/>
<dbReference type="GO" id="GO:0003676">
    <property type="term" value="F:nucleic acid binding"/>
    <property type="evidence" value="ECO:0007669"/>
    <property type="project" value="InterPro"/>
</dbReference>
<name>A0A0K2VGI6_LEPSM</name>
<organism evidence="2">
    <name type="scientific">Lepeophtheirus salmonis</name>
    <name type="common">Salmon louse</name>
    <name type="synonym">Caligus salmonis</name>
    <dbReference type="NCBI Taxonomy" id="72036"/>
    <lineage>
        <taxon>Eukaryota</taxon>
        <taxon>Metazoa</taxon>
        <taxon>Ecdysozoa</taxon>
        <taxon>Arthropoda</taxon>
        <taxon>Crustacea</taxon>
        <taxon>Multicrustacea</taxon>
        <taxon>Hexanauplia</taxon>
        <taxon>Copepoda</taxon>
        <taxon>Siphonostomatoida</taxon>
        <taxon>Caligidae</taxon>
        <taxon>Lepeophtheirus</taxon>
    </lineage>
</organism>
<accession>A0A0K2VGI6</accession>
<reference evidence="2" key="1">
    <citation type="submission" date="2014-05" db="EMBL/GenBank/DDBJ databases">
        <authorList>
            <person name="Chronopoulou M."/>
        </authorList>
    </citation>
    <scope>NUCLEOTIDE SEQUENCE</scope>
    <source>
        <tissue evidence="2">Whole organism</tissue>
    </source>
</reference>
<protein>
    <submittedName>
        <fullName evidence="2">Histonelysine Nmethyltransferase SETMARlike [Megachile rotundata]</fullName>
    </submittedName>
</protein>
<feature type="region of interest" description="Disordered" evidence="1">
    <location>
        <begin position="1"/>
        <end position="30"/>
    </location>
</feature>
<dbReference type="GO" id="GO:0008168">
    <property type="term" value="F:methyltransferase activity"/>
    <property type="evidence" value="ECO:0007669"/>
    <property type="project" value="UniProtKB-KW"/>
</dbReference>
<dbReference type="EMBL" id="HACA01031705">
    <property type="protein sequence ID" value="CDW49066.1"/>
    <property type="molecule type" value="Transcribed_RNA"/>
</dbReference>
<keyword evidence="2" id="KW-0808">Transferase</keyword>
<proteinExistence type="predicted"/>
<sequence length="98" mass="10950">MKLAIEQKRPVLVSRRQQDNSRPHTSLGARMGSSYASTYTLDLEPGGYYIFLSIANAVGDSNLASIESYENCLSKEKGNMKSDSRWKQVIEKKGAYLT</sequence>
<evidence type="ECO:0000313" key="2">
    <source>
        <dbReference type="EMBL" id="CDW49066.1"/>
    </source>
</evidence>